<dbReference type="PROSITE" id="PS50853">
    <property type="entry name" value="FN3"/>
    <property type="match status" value="1"/>
</dbReference>
<keyword evidence="2" id="KW-0326">Glycosidase</keyword>
<dbReference type="InterPro" id="IPR003961">
    <property type="entry name" value="FN3_dom"/>
</dbReference>
<dbReference type="RefSeq" id="WP_264822402.1">
    <property type="nucleotide sequence ID" value="NZ_CP110249.1"/>
</dbReference>
<dbReference type="CDD" id="cd00063">
    <property type="entry name" value="FN3"/>
    <property type="match status" value="1"/>
</dbReference>
<dbReference type="GO" id="GO:0016798">
    <property type="term" value="F:hydrolase activity, acting on glycosyl bonds"/>
    <property type="evidence" value="ECO:0007669"/>
    <property type="project" value="UniProtKB-KW"/>
</dbReference>
<dbReference type="Pfam" id="PF00041">
    <property type="entry name" value="fn3"/>
    <property type="match status" value="1"/>
</dbReference>
<proteinExistence type="predicted"/>
<dbReference type="InterPro" id="IPR036116">
    <property type="entry name" value="FN3_sf"/>
</dbReference>
<evidence type="ECO:0000313" key="6">
    <source>
        <dbReference type="Proteomes" id="UP001596417"/>
    </source>
</evidence>
<dbReference type="InterPro" id="IPR006311">
    <property type="entry name" value="TAT_signal"/>
</dbReference>
<evidence type="ECO:0000256" key="3">
    <source>
        <dbReference type="SAM" id="MobiDB-lite"/>
    </source>
</evidence>
<dbReference type="Pfam" id="PF00150">
    <property type="entry name" value="Cellulase"/>
    <property type="match status" value="1"/>
</dbReference>
<accession>A0ABD5YNJ2</accession>
<dbReference type="GeneID" id="76198786"/>
<dbReference type="AlphaFoldDB" id="A0ABD5YNJ2"/>
<sequence>MSGNTERNRTNESTRIRSKVQNWSTSRRNFLRAAVAAGGLASGFSSVAVNDAAAAGIPTPWLHRDGNLIKDPDGNTVTLRGVNIADPKRIDVTAPARGMTAVQVIDMLTNESNGWYPRMIRLPVQPVDIGEYEPGSGPPIPAFDQSQLESYLNDHLDAAVQRCAERGVYCIIDYHRHRDVQWAEGQSGPVNTALQDEVNMFWDIVAPRYADQSHVLYEVYNEPQEPGMWNDPTTTEWVADIWRLWLDMAQPWVDTIRSHADNLILMGSPSWSQSPEGALVEEFSGSDIAYTYHVYPGHNVSAESCHCWDDATVNGEGVAQVYEQAPLFVTEFGWEQNAGRYIGGTDTFGNAFLDWLGQSDAIHWTAWVADPVWQPVMFDRPFADNADDSVGDPYNGTVPEDCPNVPCEWSLNTGSGFMGDTIKTTLSNLRNDGVPGSGGGGGDTTAPTAPSNLSVTETTSSSVTVSWDGSTDSGGSGLAHYAVSVDGSQNQTVSAGTTSTTVDSLASETSYEIGVTAVDGAGNTSGAVTTTAATDGGSTGGLVINDYDGSPAWSSNTNDLGQWCGGGSFQNGGGAVSGDALVLEYNNGGWIQEQINQDISDYTTLVLTAKGASGGEESGIQFEMGGVSTSLSNVTTDSIGTSAADVAVDLESAGVDRSDSSLSLRLNFWGAGSSTLSIQELRLE</sequence>
<evidence type="ECO:0000256" key="2">
    <source>
        <dbReference type="ARBA" id="ARBA00023295"/>
    </source>
</evidence>
<dbReference type="SUPFAM" id="SSF49265">
    <property type="entry name" value="Fibronectin type III"/>
    <property type="match status" value="1"/>
</dbReference>
<name>A0ABD5YNJ2_9EURY</name>
<dbReference type="Gene3D" id="3.20.20.80">
    <property type="entry name" value="Glycosidases"/>
    <property type="match status" value="1"/>
</dbReference>
<evidence type="ECO:0000313" key="5">
    <source>
        <dbReference type="EMBL" id="MFC7189218.1"/>
    </source>
</evidence>
<dbReference type="EMBL" id="JBHTAX010000001">
    <property type="protein sequence ID" value="MFC7189218.1"/>
    <property type="molecule type" value="Genomic_DNA"/>
</dbReference>
<gene>
    <name evidence="5" type="ORF">ACFQL7_04720</name>
</gene>
<evidence type="ECO:0000259" key="4">
    <source>
        <dbReference type="PROSITE" id="PS50853"/>
    </source>
</evidence>
<keyword evidence="6" id="KW-1185">Reference proteome</keyword>
<feature type="compositionally biased region" description="Low complexity" evidence="3">
    <location>
        <begin position="444"/>
        <end position="471"/>
    </location>
</feature>
<dbReference type="Gene3D" id="2.60.40.10">
    <property type="entry name" value="Immunoglobulins"/>
    <property type="match status" value="1"/>
</dbReference>
<dbReference type="SMART" id="SM00060">
    <property type="entry name" value="FN3"/>
    <property type="match status" value="1"/>
</dbReference>
<reference evidence="5 6" key="1">
    <citation type="journal article" date="2019" name="Int. J. Syst. Evol. Microbiol.">
        <title>The Global Catalogue of Microorganisms (GCM) 10K type strain sequencing project: providing services to taxonomists for standard genome sequencing and annotation.</title>
        <authorList>
            <consortium name="The Broad Institute Genomics Platform"/>
            <consortium name="The Broad Institute Genome Sequencing Center for Infectious Disease"/>
            <person name="Wu L."/>
            <person name="Ma J."/>
        </authorList>
    </citation>
    <scope>NUCLEOTIDE SEQUENCE [LARGE SCALE GENOMIC DNA]</scope>
    <source>
        <strain evidence="5 6">RDMS1</strain>
    </source>
</reference>
<evidence type="ECO:0000256" key="1">
    <source>
        <dbReference type="ARBA" id="ARBA00022801"/>
    </source>
</evidence>
<dbReference type="PROSITE" id="PS51318">
    <property type="entry name" value="TAT"/>
    <property type="match status" value="1"/>
</dbReference>
<dbReference type="InterPro" id="IPR013783">
    <property type="entry name" value="Ig-like_fold"/>
</dbReference>
<dbReference type="SUPFAM" id="SSF51445">
    <property type="entry name" value="(Trans)glycosidases"/>
    <property type="match status" value="1"/>
</dbReference>
<organism evidence="5 6">
    <name type="scientific">Halocatena marina</name>
    <dbReference type="NCBI Taxonomy" id="2934937"/>
    <lineage>
        <taxon>Archaea</taxon>
        <taxon>Methanobacteriati</taxon>
        <taxon>Methanobacteriota</taxon>
        <taxon>Stenosarchaea group</taxon>
        <taxon>Halobacteria</taxon>
        <taxon>Halobacteriales</taxon>
        <taxon>Natronomonadaceae</taxon>
        <taxon>Halocatena</taxon>
    </lineage>
</organism>
<protein>
    <submittedName>
        <fullName evidence="5">Cellulase family glycosylhydrolase</fullName>
    </submittedName>
</protein>
<keyword evidence="1" id="KW-0378">Hydrolase</keyword>
<feature type="region of interest" description="Disordered" evidence="3">
    <location>
        <begin position="428"/>
        <end position="471"/>
    </location>
</feature>
<feature type="domain" description="Fibronectin type-III" evidence="4">
    <location>
        <begin position="449"/>
        <end position="538"/>
    </location>
</feature>
<dbReference type="InterPro" id="IPR017853">
    <property type="entry name" value="GH"/>
</dbReference>
<dbReference type="InterPro" id="IPR001547">
    <property type="entry name" value="Glyco_hydro_5"/>
</dbReference>
<dbReference type="Proteomes" id="UP001596417">
    <property type="component" value="Unassembled WGS sequence"/>
</dbReference>
<comment type="caution">
    <text evidence="5">The sequence shown here is derived from an EMBL/GenBank/DDBJ whole genome shotgun (WGS) entry which is preliminary data.</text>
</comment>
<dbReference type="PANTHER" id="PTHR34142:SF1">
    <property type="entry name" value="GLYCOSIDE HYDROLASE FAMILY 5 DOMAIN-CONTAINING PROTEIN"/>
    <property type="match status" value="1"/>
</dbReference>
<dbReference type="PANTHER" id="PTHR34142">
    <property type="entry name" value="ENDO-BETA-1,4-GLUCANASE A"/>
    <property type="match status" value="1"/>
</dbReference>